<dbReference type="Gene3D" id="1.10.510.10">
    <property type="entry name" value="Transferase(Phosphotransferase) domain 1"/>
    <property type="match status" value="1"/>
</dbReference>
<reference evidence="8" key="1">
    <citation type="submission" date="2015-04" db="UniProtKB">
        <authorList>
            <consortium name="EnsemblPlants"/>
        </authorList>
    </citation>
    <scope>IDENTIFICATION</scope>
    <source>
        <strain evidence="8">SL10</strain>
    </source>
</reference>
<keyword evidence="6" id="KW-0732">Signal</keyword>
<dbReference type="HOGENOM" id="CLU_757349_0_0_1"/>
<dbReference type="Gramene" id="ONIVA01G43610.1">
    <property type="protein sequence ID" value="ONIVA01G43610.1"/>
    <property type="gene ID" value="ONIVA01G43610"/>
</dbReference>
<dbReference type="EnsemblPlants" id="ONIVA01G43610.1">
    <property type="protein sequence ID" value="ONIVA01G43610.1"/>
    <property type="gene ID" value="ONIVA01G43610"/>
</dbReference>
<comment type="catalytic activity">
    <reaction evidence="5">
        <text>L-seryl-[protein] + ATP = O-phospho-L-seryl-[protein] + ADP + H(+)</text>
        <dbReference type="Rhea" id="RHEA:17989"/>
        <dbReference type="Rhea" id="RHEA-COMP:9863"/>
        <dbReference type="Rhea" id="RHEA-COMP:11604"/>
        <dbReference type="ChEBI" id="CHEBI:15378"/>
        <dbReference type="ChEBI" id="CHEBI:29999"/>
        <dbReference type="ChEBI" id="CHEBI:30616"/>
        <dbReference type="ChEBI" id="CHEBI:83421"/>
        <dbReference type="ChEBI" id="CHEBI:456216"/>
        <dbReference type="EC" id="2.7.11.1"/>
    </reaction>
</comment>
<comment type="catalytic activity">
    <reaction evidence="4">
        <text>L-threonyl-[protein] + ATP = O-phospho-L-threonyl-[protein] + ADP + H(+)</text>
        <dbReference type="Rhea" id="RHEA:46608"/>
        <dbReference type="Rhea" id="RHEA-COMP:11060"/>
        <dbReference type="Rhea" id="RHEA-COMP:11605"/>
        <dbReference type="ChEBI" id="CHEBI:15378"/>
        <dbReference type="ChEBI" id="CHEBI:30013"/>
        <dbReference type="ChEBI" id="CHEBI:30616"/>
        <dbReference type="ChEBI" id="CHEBI:61977"/>
        <dbReference type="ChEBI" id="CHEBI:456216"/>
        <dbReference type="EC" id="2.7.11.1"/>
    </reaction>
</comment>
<evidence type="ECO:0000256" key="6">
    <source>
        <dbReference type="SAM" id="SignalP"/>
    </source>
</evidence>
<feature type="chain" id="PRO_5002359671" description="non-specific serine/threonine protein kinase" evidence="6">
    <location>
        <begin position="36"/>
        <end position="366"/>
    </location>
</feature>
<dbReference type="STRING" id="4536.A0A0E0FWB1"/>
<keyword evidence="3" id="KW-0675">Receptor</keyword>
<name>A0A0E0FWB1_ORYNI</name>
<dbReference type="GO" id="GO:0016020">
    <property type="term" value="C:membrane"/>
    <property type="evidence" value="ECO:0007669"/>
    <property type="project" value="UniProtKB-SubCell"/>
</dbReference>
<dbReference type="FunFam" id="2.90.10.10:FF:000002">
    <property type="entry name" value="Serine/threonine-protein kinase"/>
    <property type="match status" value="1"/>
</dbReference>
<dbReference type="GO" id="GO:0051707">
    <property type="term" value="P:response to other organism"/>
    <property type="evidence" value="ECO:0007669"/>
    <property type="project" value="UniProtKB-ARBA"/>
</dbReference>
<organism evidence="8">
    <name type="scientific">Oryza nivara</name>
    <name type="common">Indian wild rice</name>
    <name type="synonym">Oryza sativa f. spontanea</name>
    <dbReference type="NCBI Taxonomy" id="4536"/>
    <lineage>
        <taxon>Eukaryota</taxon>
        <taxon>Viridiplantae</taxon>
        <taxon>Streptophyta</taxon>
        <taxon>Embryophyta</taxon>
        <taxon>Tracheophyta</taxon>
        <taxon>Spermatophyta</taxon>
        <taxon>Magnoliopsida</taxon>
        <taxon>Liliopsida</taxon>
        <taxon>Poales</taxon>
        <taxon>Poaceae</taxon>
        <taxon>BOP clade</taxon>
        <taxon>Oryzoideae</taxon>
        <taxon>Oryzeae</taxon>
        <taxon>Oryzinae</taxon>
        <taxon>Oryza</taxon>
    </lineage>
</organism>
<dbReference type="PANTHER" id="PTHR32444">
    <property type="entry name" value="BULB-TYPE LECTIN DOMAIN-CONTAINING PROTEIN"/>
    <property type="match status" value="1"/>
</dbReference>
<dbReference type="Proteomes" id="UP000006591">
    <property type="component" value="Chromosome 1"/>
</dbReference>
<protein>
    <recommendedName>
        <fullName evidence="2">non-specific serine/threonine protein kinase</fullName>
        <ecNumber evidence="2">2.7.11.1</ecNumber>
    </recommendedName>
</protein>
<dbReference type="SMART" id="SM00108">
    <property type="entry name" value="B_lectin"/>
    <property type="match status" value="1"/>
</dbReference>
<keyword evidence="9" id="KW-1185">Reference proteome</keyword>
<evidence type="ECO:0000256" key="5">
    <source>
        <dbReference type="ARBA" id="ARBA00048679"/>
    </source>
</evidence>
<reference evidence="8" key="2">
    <citation type="submission" date="2018-04" db="EMBL/GenBank/DDBJ databases">
        <title>OnivRS2 (Oryza nivara Reference Sequence Version 2).</title>
        <authorList>
            <person name="Zhang J."/>
            <person name="Kudrna D."/>
            <person name="Lee S."/>
            <person name="Talag J."/>
            <person name="Rajasekar S."/>
            <person name="Welchert J."/>
            <person name="Hsing Y.-I."/>
            <person name="Wing R.A."/>
        </authorList>
    </citation>
    <scope>NUCLEOTIDE SEQUENCE [LARGE SCALE GENOMIC DNA]</scope>
</reference>
<comment type="subcellular location">
    <subcellularLocation>
        <location evidence="1">Membrane</location>
        <topology evidence="1">Single-pass type I membrane protein</topology>
    </subcellularLocation>
</comment>
<accession>A0A0E0FWB1</accession>
<feature type="domain" description="Bulb-type lectin" evidence="7">
    <location>
        <begin position="36"/>
        <end position="160"/>
    </location>
</feature>
<dbReference type="SUPFAM" id="SSF51110">
    <property type="entry name" value="alpha-D-mannose-specific plant lectins"/>
    <property type="match status" value="1"/>
</dbReference>
<evidence type="ECO:0000256" key="4">
    <source>
        <dbReference type="ARBA" id="ARBA00047899"/>
    </source>
</evidence>
<dbReference type="PROSITE" id="PS50927">
    <property type="entry name" value="BULB_LECTIN"/>
    <property type="match status" value="1"/>
</dbReference>
<dbReference type="EC" id="2.7.11.1" evidence="2"/>
<feature type="signal peptide" evidence="6">
    <location>
        <begin position="1"/>
        <end position="35"/>
    </location>
</feature>
<dbReference type="InterPro" id="IPR011009">
    <property type="entry name" value="Kinase-like_dom_sf"/>
</dbReference>
<evidence type="ECO:0000256" key="2">
    <source>
        <dbReference type="ARBA" id="ARBA00012513"/>
    </source>
</evidence>
<dbReference type="AlphaFoldDB" id="A0A0E0FWB1"/>
<dbReference type="SUPFAM" id="SSF56112">
    <property type="entry name" value="Protein kinase-like (PK-like)"/>
    <property type="match status" value="1"/>
</dbReference>
<dbReference type="PANTHER" id="PTHR32444:SF183">
    <property type="entry name" value="APPLE DOMAIN-CONTAINING PROTEIN"/>
    <property type="match status" value="1"/>
</dbReference>
<evidence type="ECO:0000259" key="7">
    <source>
        <dbReference type="PROSITE" id="PS50927"/>
    </source>
</evidence>
<dbReference type="Gene3D" id="2.90.10.10">
    <property type="entry name" value="Bulb-type lectin domain"/>
    <property type="match status" value="1"/>
</dbReference>
<dbReference type="OMA" id="GISAWHD"/>
<dbReference type="InterPro" id="IPR001480">
    <property type="entry name" value="Bulb-type_lectin_dom"/>
</dbReference>
<evidence type="ECO:0000313" key="8">
    <source>
        <dbReference type="EnsemblPlants" id="ONIVA01G43610.1"/>
    </source>
</evidence>
<dbReference type="GO" id="GO:0004674">
    <property type="term" value="F:protein serine/threonine kinase activity"/>
    <property type="evidence" value="ECO:0007669"/>
    <property type="project" value="UniProtKB-EC"/>
</dbReference>
<dbReference type="CDD" id="cd00028">
    <property type="entry name" value="B_lectin"/>
    <property type="match status" value="1"/>
</dbReference>
<dbReference type="eggNOG" id="ENOG502QUMK">
    <property type="taxonomic scope" value="Eukaryota"/>
</dbReference>
<sequence>MASSGAPPCSSALVPPCLFVIAMATLQSAVVFADAADTVAAYRPLSGSQRLLVSSRGKFALGFFQPENSIHWYIGIWYNQISKHTPVWVANRGSPISNPDTSQLTIATDGNMVLLDNSRTAIWSTNISKIASNSTVGVILDTGNLVLADASNTSIIHWQSFDHFGNTWLPGGKLGRNKLAGVSTGLVAWKARNDPAPGVFSLELDPNGTSQYLLEWNSTQQYWTSGNWTGRIFTGADVFSYGMTLLEIVSGRRNVERREDGTANILPLLAASRLVGGVGDGRREELVSAVVDGRLGGDADMGEAERACRVAFWCIQDDENARPAMATVVQVLEGLVEIGVPPIPRSLQLLADESNYLQFSDLLPSK</sequence>
<dbReference type="InterPro" id="IPR036426">
    <property type="entry name" value="Bulb-type_lectin_dom_sf"/>
</dbReference>
<dbReference type="Pfam" id="PF01453">
    <property type="entry name" value="B_lectin"/>
    <property type="match status" value="1"/>
</dbReference>
<evidence type="ECO:0000313" key="9">
    <source>
        <dbReference type="Proteomes" id="UP000006591"/>
    </source>
</evidence>
<proteinExistence type="predicted"/>
<evidence type="ECO:0000256" key="3">
    <source>
        <dbReference type="ARBA" id="ARBA00023170"/>
    </source>
</evidence>
<evidence type="ECO:0000256" key="1">
    <source>
        <dbReference type="ARBA" id="ARBA00004479"/>
    </source>
</evidence>